<dbReference type="SUPFAM" id="SSF55729">
    <property type="entry name" value="Acyl-CoA N-acyltransferases (Nat)"/>
    <property type="match status" value="1"/>
</dbReference>
<evidence type="ECO:0000313" key="3">
    <source>
        <dbReference type="Proteomes" id="UP000198432"/>
    </source>
</evidence>
<dbReference type="RefSeq" id="WP_089319777.1">
    <property type="nucleotide sequence ID" value="NZ_FZOQ01000012.1"/>
</dbReference>
<dbReference type="InterPro" id="IPR016181">
    <property type="entry name" value="Acyl_CoA_acyltransferase"/>
</dbReference>
<dbReference type="InterPro" id="IPR000182">
    <property type="entry name" value="GNAT_dom"/>
</dbReference>
<dbReference type="PANTHER" id="PTHR43792">
    <property type="entry name" value="GNAT FAMILY, PUTATIVE (AFU_ORTHOLOGUE AFUA_3G00765)-RELATED-RELATED"/>
    <property type="match status" value="1"/>
</dbReference>
<protein>
    <submittedName>
        <fullName evidence="2">Ribosomal-protein-alanine N-acetyltransferase</fullName>
    </submittedName>
</protein>
<dbReference type="GO" id="GO:0008999">
    <property type="term" value="F:protein-N-terminal-alanine acetyltransferase activity"/>
    <property type="evidence" value="ECO:0007669"/>
    <property type="project" value="TreeGrafter"/>
</dbReference>
<dbReference type="EMBL" id="FZOQ01000012">
    <property type="protein sequence ID" value="SNS73524.1"/>
    <property type="molecule type" value="Genomic_DNA"/>
</dbReference>
<accession>A0A239GZS8</accession>
<feature type="domain" description="N-acetyltransferase" evidence="1">
    <location>
        <begin position="15"/>
        <end position="175"/>
    </location>
</feature>
<reference evidence="3" key="1">
    <citation type="submission" date="2017-06" db="EMBL/GenBank/DDBJ databases">
        <authorList>
            <person name="Varghese N."/>
            <person name="Submissions S."/>
        </authorList>
    </citation>
    <scope>NUCLEOTIDE SEQUENCE [LARGE SCALE GENOMIC DNA]</scope>
    <source>
        <strain evidence="3">NKM1</strain>
    </source>
</reference>
<dbReference type="Pfam" id="PF13302">
    <property type="entry name" value="Acetyltransf_3"/>
    <property type="match status" value="1"/>
</dbReference>
<sequence length="186" mass="21170">MPQTDVFPRLVTERLELRPVQPADATFILEGLSDERVTRYYAVHHDSPEAVQEQMQFYEDLLATGTGIWWAFTLKGEDRLIGACGFSALEAEHRKAEIGFWLLPDYWGKGYIPEAARAVISYGFEQLGLNRIEALVEGGNAASEKVLQKLGFTCEGCLREREVKQGHYIDLIYYSMLKREFTATRA</sequence>
<dbReference type="PANTHER" id="PTHR43792:SF9">
    <property type="entry name" value="RIBOSOMAL-PROTEIN-ALANINE ACETYLTRANSFERASE"/>
    <property type="match status" value="1"/>
</dbReference>
<keyword evidence="3" id="KW-1185">Reference proteome</keyword>
<keyword evidence="2" id="KW-0808">Transferase</keyword>
<organism evidence="2 3">
    <name type="scientific">Pontibacter ummariensis</name>
    <dbReference type="NCBI Taxonomy" id="1610492"/>
    <lineage>
        <taxon>Bacteria</taxon>
        <taxon>Pseudomonadati</taxon>
        <taxon>Bacteroidota</taxon>
        <taxon>Cytophagia</taxon>
        <taxon>Cytophagales</taxon>
        <taxon>Hymenobacteraceae</taxon>
        <taxon>Pontibacter</taxon>
    </lineage>
</organism>
<dbReference type="OrthoDB" id="9788916at2"/>
<proteinExistence type="predicted"/>
<dbReference type="GO" id="GO:0005737">
    <property type="term" value="C:cytoplasm"/>
    <property type="evidence" value="ECO:0007669"/>
    <property type="project" value="TreeGrafter"/>
</dbReference>
<evidence type="ECO:0000313" key="2">
    <source>
        <dbReference type="EMBL" id="SNS73524.1"/>
    </source>
</evidence>
<evidence type="ECO:0000259" key="1">
    <source>
        <dbReference type="PROSITE" id="PS51186"/>
    </source>
</evidence>
<dbReference type="Gene3D" id="3.40.630.30">
    <property type="match status" value="1"/>
</dbReference>
<name>A0A239GZS8_9BACT</name>
<dbReference type="InterPro" id="IPR051531">
    <property type="entry name" value="N-acetyltransferase"/>
</dbReference>
<dbReference type="PROSITE" id="PS51186">
    <property type="entry name" value="GNAT"/>
    <property type="match status" value="1"/>
</dbReference>
<dbReference type="Proteomes" id="UP000198432">
    <property type="component" value="Unassembled WGS sequence"/>
</dbReference>
<dbReference type="AlphaFoldDB" id="A0A239GZS8"/>
<gene>
    <name evidence="2" type="ORF">SAMN06296052_11261</name>
</gene>